<dbReference type="EMBL" id="RKHG01000001">
    <property type="protein sequence ID" value="ROR55416.1"/>
    <property type="molecule type" value="Genomic_DNA"/>
</dbReference>
<organism evidence="2 3">
    <name type="scientific">Luteococcus japonicus</name>
    <dbReference type="NCBI Taxonomy" id="33984"/>
    <lineage>
        <taxon>Bacteria</taxon>
        <taxon>Bacillati</taxon>
        <taxon>Actinomycetota</taxon>
        <taxon>Actinomycetes</taxon>
        <taxon>Propionibacteriales</taxon>
        <taxon>Propionibacteriaceae</taxon>
        <taxon>Luteococcus</taxon>
    </lineage>
</organism>
<accession>A0A3N1ZX58</accession>
<proteinExistence type="predicted"/>
<evidence type="ECO:0000313" key="3">
    <source>
        <dbReference type="Proteomes" id="UP000275749"/>
    </source>
</evidence>
<evidence type="ECO:0000313" key="2">
    <source>
        <dbReference type="EMBL" id="ROR55416.1"/>
    </source>
</evidence>
<reference evidence="2 3" key="1">
    <citation type="submission" date="2018-11" db="EMBL/GenBank/DDBJ databases">
        <title>Sequencing the genomes of 1000 actinobacteria strains.</title>
        <authorList>
            <person name="Klenk H.-P."/>
        </authorList>
    </citation>
    <scope>NUCLEOTIDE SEQUENCE [LARGE SCALE GENOMIC DNA]</scope>
    <source>
        <strain evidence="2 3">DSM 10546</strain>
    </source>
</reference>
<sequence length="306" mass="32416">MVAAALTGTVVACSPATPSPSPSPSPSTSTSASPNADLTRPGAARKAVNQLVKAADGLPVIKVDLSATQATLSALKDDKVLAWHWQDGVVTPVESDIAYIEQATFKPVDYDLDDLGETFEEAARISGSAHNQQLQIVEYDHGEVVMTVTTRPESMPAFFRADGTPINRLDFGTARGFTEAIADATSGSQRVLAMGWETESGFWADTPGKEDGVITRRTRQARVPAWQSDRKANSHGPTFPPAMVDADVLAQLVRTLPESTGRPGADVSFEIARKHQMALPVITFDVGGQKVVTTLSGTQITDSVGG</sequence>
<feature type="region of interest" description="Disordered" evidence="1">
    <location>
        <begin position="1"/>
        <end position="40"/>
    </location>
</feature>
<evidence type="ECO:0000256" key="1">
    <source>
        <dbReference type="SAM" id="MobiDB-lite"/>
    </source>
</evidence>
<comment type="caution">
    <text evidence="2">The sequence shown here is derived from an EMBL/GenBank/DDBJ whole genome shotgun (WGS) entry which is preliminary data.</text>
</comment>
<dbReference type="Proteomes" id="UP000275749">
    <property type="component" value="Unassembled WGS sequence"/>
</dbReference>
<gene>
    <name evidence="2" type="ORF">EDD41_2685</name>
</gene>
<protein>
    <submittedName>
        <fullName evidence="2">Uncharacterized protein</fullName>
    </submittedName>
</protein>
<dbReference type="AlphaFoldDB" id="A0A3N1ZX58"/>
<name>A0A3N1ZX58_9ACTN</name>